<feature type="compositionally biased region" description="Basic residues" evidence="2">
    <location>
        <begin position="106"/>
        <end position="115"/>
    </location>
</feature>
<reference evidence="3" key="1">
    <citation type="submission" date="2018-02" db="EMBL/GenBank/DDBJ databases">
        <authorList>
            <person name="Cohen D.B."/>
            <person name="Kent A.D."/>
        </authorList>
    </citation>
    <scope>NUCLEOTIDE SEQUENCE</scope>
</reference>
<feature type="compositionally biased region" description="Basic and acidic residues" evidence="2">
    <location>
        <begin position="83"/>
        <end position="93"/>
    </location>
</feature>
<organism evidence="3">
    <name type="scientific">Fagus sylvatica</name>
    <name type="common">Beechnut</name>
    <dbReference type="NCBI Taxonomy" id="28930"/>
    <lineage>
        <taxon>Eukaryota</taxon>
        <taxon>Viridiplantae</taxon>
        <taxon>Streptophyta</taxon>
        <taxon>Embryophyta</taxon>
        <taxon>Tracheophyta</taxon>
        <taxon>Spermatophyta</taxon>
        <taxon>Magnoliopsida</taxon>
        <taxon>eudicotyledons</taxon>
        <taxon>Gunneridae</taxon>
        <taxon>Pentapetalae</taxon>
        <taxon>rosids</taxon>
        <taxon>fabids</taxon>
        <taxon>Fagales</taxon>
        <taxon>Fagaceae</taxon>
        <taxon>Fagus</taxon>
    </lineage>
</organism>
<accession>A0A2N9HGV4</accession>
<proteinExistence type="predicted"/>
<evidence type="ECO:0000256" key="2">
    <source>
        <dbReference type="SAM" id="MobiDB-lite"/>
    </source>
</evidence>
<feature type="coiled-coil region" evidence="1">
    <location>
        <begin position="229"/>
        <end position="312"/>
    </location>
</feature>
<protein>
    <submittedName>
        <fullName evidence="3">Uncharacterized protein</fullName>
    </submittedName>
</protein>
<gene>
    <name evidence="3" type="ORF">FSB_LOCUS39264</name>
</gene>
<feature type="compositionally biased region" description="Polar residues" evidence="2">
    <location>
        <begin position="44"/>
        <end position="64"/>
    </location>
</feature>
<evidence type="ECO:0000256" key="1">
    <source>
        <dbReference type="SAM" id="Coils"/>
    </source>
</evidence>
<name>A0A2N9HGV4_FAGSY</name>
<keyword evidence="1" id="KW-0175">Coiled coil</keyword>
<dbReference type="EMBL" id="OIVN01003458">
    <property type="protein sequence ID" value="SPD11382.1"/>
    <property type="molecule type" value="Genomic_DNA"/>
</dbReference>
<dbReference type="AlphaFoldDB" id="A0A2N9HGV4"/>
<sequence>MKKVEFVERKTVKHLLRRPCFIDSGRRPRSAPILLAYEPSYKSFQSGSTVKDSRQAEVTISQPGRDQEGHYTGGGGCYKKRKRGEEQAGEAKDQQALSPSEAPKAKAPKKGKSKNGRALQKAASHVSHKHKHRNDSKEPWSCAFLVDGRAVDEDDLVLKSKDVWGGQVVDAVGKAFLFPKDMKVWQEKRSEHMLENLKRDSILAVQGIFEVGSWLLETERLLNLSLEENKQLKDLEKSASARIQAAKSKHKSAEAGLMTAERQVIELKAKLDREYKTSSQLRVENKGLKEAVDEAQAEVQKVEDEAQSYYDQGFDEAANSLKSQLVDECNKFFLQGWRMALDKAGVDDASELYDLAPRHRPFRAVAEDLEVAEDLGDPEADDQVPMVEVREGEDGSDGEAAVDVID</sequence>
<feature type="region of interest" description="Disordered" evidence="2">
    <location>
        <begin position="44"/>
        <end position="137"/>
    </location>
</feature>
<evidence type="ECO:0000313" key="3">
    <source>
        <dbReference type="EMBL" id="SPD11382.1"/>
    </source>
</evidence>